<accession>A0A1E7FF02</accession>
<feature type="chain" id="PRO_5009193015" evidence="1">
    <location>
        <begin position="24"/>
        <end position="204"/>
    </location>
</feature>
<evidence type="ECO:0000313" key="2">
    <source>
        <dbReference type="EMBL" id="OEU16751.1"/>
    </source>
</evidence>
<dbReference type="EMBL" id="KV784358">
    <property type="protein sequence ID" value="OEU16751.1"/>
    <property type="molecule type" value="Genomic_DNA"/>
</dbReference>
<dbReference type="KEGG" id="fcy:FRACYDRAFT_269097"/>
<proteinExistence type="predicted"/>
<keyword evidence="1" id="KW-0732">Signal</keyword>
<keyword evidence="3" id="KW-1185">Reference proteome</keyword>
<dbReference type="InParanoid" id="A0A1E7FF02"/>
<reference evidence="2 3" key="1">
    <citation type="submission" date="2016-09" db="EMBL/GenBank/DDBJ databases">
        <title>Extensive genetic diversity and differential bi-allelic expression allows diatom success in the polar Southern Ocean.</title>
        <authorList>
            <consortium name="DOE Joint Genome Institute"/>
            <person name="Mock T."/>
            <person name="Otillar R.P."/>
            <person name="Strauss J."/>
            <person name="Dupont C."/>
            <person name="Frickenhaus S."/>
            <person name="Maumus F."/>
            <person name="Mcmullan M."/>
            <person name="Sanges R."/>
            <person name="Schmutz J."/>
            <person name="Toseland A."/>
            <person name="Valas R."/>
            <person name="Veluchamy A."/>
            <person name="Ward B.J."/>
            <person name="Allen A."/>
            <person name="Barry K."/>
            <person name="Falciatore A."/>
            <person name="Ferrante M."/>
            <person name="Fortunato A.E."/>
            <person name="Gloeckner G."/>
            <person name="Gruber A."/>
            <person name="Hipkin R."/>
            <person name="Janech M."/>
            <person name="Kroth P."/>
            <person name="Leese F."/>
            <person name="Lindquist E."/>
            <person name="Lyon B.R."/>
            <person name="Martin J."/>
            <person name="Mayer C."/>
            <person name="Parker M."/>
            <person name="Quesneville H."/>
            <person name="Raymond J."/>
            <person name="Uhlig C."/>
            <person name="Valentin K.U."/>
            <person name="Worden A.Z."/>
            <person name="Armbrust E.V."/>
            <person name="Bowler C."/>
            <person name="Green B."/>
            <person name="Moulton V."/>
            <person name="Van Oosterhout C."/>
            <person name="Grigoriev I."/>
        </authorList>
    </citation>
    <scope>NUCLEOTIDE SEQUENCE [LARGE SCALE GENOMIC DNA]</scope>
    <source>
        <strain evidence="2 3">CCMP1102</strain>
    </source>
</reference>
<dbReference type="Proteomes" id="UP000095751">
    <property type="component" value="Unassembled WGS sequence"/>
</dbReference>
<name>A0A1E7FF02_9STRA</name>
<sequence>MYKAMRFFRSMWVAPFLFVLVATQMIPDGLLDFFPADCLEQLENDLLPCAISNLCFSLLPTDEELAAIPTSEEIESCVDVDTALCPITTRCPACKEKADDVFKCVILKNENIPQNITDLVSGCPLSCIPEAEPVAAITPLPTDAPADVPIDAPVDVPTDAPVVPPSEAPEPVEATPAPTVSGTVSIMTSTVGTIAGLTTLFLSL</sequence>
<gene>
    <name evidence="2" type="ORF">FRACYDRAFT_269097</name>
</gene>
<dbReference type="AlphaFoldDB" id="A0A1E7FF02"/>
<evidence type="ECO:0000313" key="3">
    <source>
        <dbReference type="Proteomes" id="UP000095751"/>
    </source>
</evidence>
<feature type="signal peptide" evidence="1">
    <location>
        <begin position="1"/>
        <end position="23"/>
    </location>
</feature>
<protein>
    <submittedName>
        <fullName evidence="2">Uncharacterized protein</fullName>
    </submittedName>
</protein>
<organism evidence="2 3">
    <name type="scientific">Fragilariopsis cylindrus CCMP1102</name>
    <dbReference type="NCBI Taxonomy" id="635003"/>
    <lineage>
        <taxon>Eukaryota</taxon>
        <taxon>Sar</taxon>
        <taxon>Stramenopiles</taxon>
        <taxon>Ochrophyta</taxon>
        <taxon>Bacillariophyta</taxon>
        <taxon>Bacillariophyceae</taxon>
        <taxon>Bacillariophycidae</taxon>
        <taxon>Bacillariales</taxon>
        <taxon>Bacillariaceae</taxon>
        <taxon>Fragilariopsis</taxon>
    </lineage>
</organism>
<evidence type="ECO:0000256" key="1">
    <source>
        <dbReference type="SAM" id="SignalP"/>
    </source>
</evidence>